<dbReference type="Pfam" id="PF00570">
    <property type="entry name" value="HRDC"/>
    <property type="match status" value="1"/>
</dbReference>
<dbReference type="InterPro" id="IPR051086">
    <property type="entry name" value="RNase_D-like"/>
</dbReference>
<evidence type="ECO:0000313" key="8">
    <source>
        <dbReference type="EMBL" id="OSQ48044.1"/>
    </source>
</evidence>
<dbReference type="OrthoDB" id="9800549at2"/>
<dbReference type="SUPFAM" id="SSF47819">
    <property type="entry name" value="HRDC-like"/>
    <property type="match status" value="2"/>
</dbReference>
<gene>
    <name evidence="6" type="primary">rnd</name>
    <name evidence="8" type="ORF">TALK_10635</name>
</gene>
<dbReference type="NCBIfam" id="TIGR01388">
    <property type="entry name" value="rnd"/>
    <property type="match status" value="1"/>
</dbReference>
<dbReference type="SMART" id="SM00474">
    <property type="entry name" value="35EXOc"/>
    <property type="match status" value="1"/>
</dbReference>
<dbReference type="InterPro" id="IPR010997">
    <property type="entry name" value="HRDC-like_sf"/>
</dbReference>
<evidence type="ECO:0000313" key="9">
    <source>
        <dbReference type="Proteomes" id="UP000193396"/>
    </source>
</evidence>
<dbReference type="GO" id="GO:0003676">
    <property type="term" value="F:nucleic acid binding"/>
    <property type="evidence" value="ECO:0007669"/>
    <property type="project" value="InterPro"/>
</dbReference>
<dbReference type="Proteomes" id="UP000193396">
    <property type="component" value="Unassembled WGS sequence"/>
</dbReference>
<comment type="function">
    <text evidence="6">Exonuclease involved in the 3' processing of various precursor tRNAs. Initiates hydrolysis at the 3'-terminus of an RNA molecule and releases 5'-mononucleotides.</text>
</comment>
<dbReference type="PROSITE" id="PS50967">
    <property type="entry name" value="HRDC"/>
    <property type="match status" value="1"/>
</dbReference>
<dbReference type="InterPro" id="IPR002121">
    <property type="entry name" value="HRDC_dom"/>
</dbReference>
<dbReference type="InterPro" id="IPR012337">
    <property type="entry name" value="RNaseH-like_sf"/>
</dbReference>
<keyword evidence="5 6" id="KW-0269">Exonuclease</keyword>
<dbReference type="Gene3D" id="3.30.420.10">
    <property type="entry name" value="Ribonuclease H-like superfamily/Ribonuclease H"/>
    <property type="match status" value="1"/>
</dbReference>
<reference evidence="8 9" key="1">
    <citation type="submission" date="2014-03" db="EMBL/GenBank/DDBJ databases">
        <title>The draft genome sequence of Thalassospira alkalitolerans JCM 18968.</title>
        <authorList>
            <person name="Lai Q."/>
            <person name="Shao Z."/>
        </authorList>
    </citation>
    <scope>NUCLEOTIDE SEQUENCE [LARGE SCALE GENOMIC DNA]</scope>
    <source>
        <strain evidence="8 9">JCM 18968</strain>
    </source>
</reference>
<dbReference type="GO" id="GO:0033890">
    <property type="term" value="F:ribonuclease D activity"/>
    <property type="evidence" value="ECO:0007669"/>
    <property type="project" value="UniProtKB-UniRule"/>
</dbReference>
<evidence type="ECO:0000256" key="4">
    <source>
        <dbReference type="ARBA" id="ARBA00022801"/>
    </source>
</evidence>
<dbReference type="CDD" id="cd06142">
    <property type="entry name" value="RNaseD_exo"/>
    <property type="match status" value="1"/>
</dbReference>
<comment type="cofactor">
    <cofactor evidence="6">
        <name>a divalent metal cation</name>
        <dbReference type="ChEBI" id="CHEBI:60240"/>
    </cofactor>
</comment>
<protein>
    <recommendedName>
        <fullName evidence="6">Ribonuclease D</fullName>
        <shortName evidence="6">RNase D</shortName>
        <ecNumber evidence="6">3.1.13.5</ecNumber>
    </recommendedName>
</protein>
<keyword evidence="1 6" id="KW-0963">Cytoplasm</keyword>
<dbReference type="InterPro" id="IPR006292">
    <property type="entry name" value="RNase_D"/>
</dbReference>
<comment type="catalytic activity">
    <reaction evidence="6">
        <text>Exonucleolytic cleavage that removes extra residues from the 3'-terminus of tRNA to produce 5'-mononucleotides.</text>
        <dbReference type="EC" id="3.1.13.5"/>
    </reaction>
</comment>
<dbReference type="InterPro" id="IPR002562">
    <property type="entry name" value="3'-5'_exonuclease_dom"/>
</dbReference>
<keyword evidence="9" id="KW-1185">Reference proteome</keyword>
<comment type="subcellular location">
    <subcellularLocation>
        <location evidence="6">Cytoplasm</location>
    </subcellularLocation>
</comment>
<dbReference type="AlphaFoldDB" id="A0A1Y2LBW2"/>
<dbReference type="GO" id="GO:0042780">
    <property type="term" value="P:tRNA 3'-end processing"/>
    <property type="evidence" value="ECO:0007669"/>
    <property type="project" value="UniProtKB-UniRule"/>
</dbReference>
<dbReference type="STRING" id="1293890.TALK_10635"/>
<dbReference type="GO" id="GO:0008408">
    <property type="term" value="F:3'-5' exonuclease activity"/>
    <property type="evidence" value="ECO:0007669"/>
    <property type="project" value="InterPro"/>
</dbReference>
<comment type="caution">
    <text evidence="8">The sequence shown here is derived from an EMBL/GenBank/DDBJ whole genome shotgun (WGS) entry which is preliminary data.</text>
</comment>
<evidence type="ECO:0000256" key="5">
    <source>
        <dbReference type="ARBA" id="ARBA00022839"/>
    </source>
</evidence>
<dbReference type="Gene3D" id="1.10.150.80">
    <property type="entry name" value="HRDC domain"/>
    <property type="match status" value="1"/>
</dbReference>
<dbReference type="GO" id="GO:0000166">
    <property type="term" value="F:nucleotide binding"/>
    <property type="evidence" value="ECO:0007669"/>
    <property type="project" value="InterPro"/>
</dbReference>
<dbReference type="Pfam" id="PF01612">
    <property type="entry name" value="DNA_pol_A_exo1"/>
    <property type="match status" value="1"/>
</dbReference>
<dbReference type="EC" id="3.1.13.5" evidence="6"/>
<evidence type="ECO:0000256" key="6">
    <source>
        <dbReference type="HAMAP-Rule" id="MF_01899"/>
    </source>
</evidence>
<sequence>MEPITNTEELRTLCEKLRQFEYVTVDTEFMRDSTYWPQLCLVQVAGPDPTDNGAAIDPLAPGIDLTPLFDMMQDESVVKVFHAARQDIEIFVHLSGKVPHPVFDTQVAAMVLGYGDQVGYETLVNKVVRKNIDKSMRFTDWSHRPLSTKQLSYALSDVTHLRVIYEEFHERLAANGRSYWLAEEMDRLTDPSIYSIEPKDAWLRLKTRSNSPKFLAVARALGEWRETEAQRKNLPRNRVLRDDTLLDIAARQPMTEKDLDKTRGVGRNFGSSKPGQSIVEAIQAALDSPQEDWPQPKFRPELPAGIGPTVELLKVLLKLCSEEKGVAQRLVASSDDLQNIAADDNADVAAMHGWRREMFGEYALQLKHGKIGLKLKDGEVAFVELSGGDEA</sequence>
<name>A0A1Y2LBW2_9PROT</name>
<dbReference type="EMBL" id="JFKB01000006">
    <property type="protein sequence ID" value="OSQ48044.1"/>
    <property type="molecule type" value="Genomic_DNA"/>
</dbReference>
<dbReference type="InterPro" id="IPR036397">
    <property type="entry name" value="RNaseH_sf"/>
</dbReference>
<proteinExistence type="inferred from homology"/>
<evidence type="ECO:0000256" key="3">
    <source>
        <dbReference type="ARBA" id="ARBA00022722"/>
    </source>
</evidence>
<keyword evidence="2 6" id="KW-0819">tRNA processing</keyword>
<feature type="domain" description="HRDC" evidence="7">
    <location>
        <begin position="211"/>
        <end position="292"/>
    </location>
</feature>
<dbReference type="RefSeq" id="WP_085618623.1">
    <property type="nucleotide sequence ID" value="NZ_JBLXAE010000022.1"/>
</dbReference>
<dbReference type="GO" id="GO:0005737">
    <property type="term" value="C:cytoplasm"/>
    <property type="evidence" value="ECO:0007669"/>
    <property type="project" value="UniProtKB-SubCell"/>
</dbReference>
<accession>A0A1Y2LBW2</accession>
<dbReference type="SUPFAM" id="SSF53098">
    <property type="entry name" value="Ribonuclease H-like"/>
    <property type="match status" value="1"/>
</dbReference>
<dbReference type="InterPro" id="IPR044876">
    <property type="entry name" value="HRDC_dom_sf"/>
</dbReference>
<dbReference type="PANTHER" id="PTHR47649">
    <property type="entry name" value="RIBONUCLEASE D"/>
    <property type="match status" value="1"/>
</dbReference>
<dbReference type="SMART" id="SM00341">
    <property type="entry name" value="HRDC"/>
    <property type="match status" value="1"/>
</dbReference>
<keyword evidence="4 6" id="KW-0378">Hydrolase</keyword>
<dbReference type="PANTHER" id="PTHR47649:SF1">
    <property type="entry name" value="RIBONUCLEASE D"/>
    <property type="match status" value="1"/>
</dbReference>
<organism evidence="8 9">
    <name type="scientific">Thalassospira alkalitolerans</name>
    <dbReference type="NCBI Taxonomy" id="1293890"/>
    <lineage>
        <taxon>Bacteria</taxon>
        <taxon>Pseudomonadati</taxon>
        <taxon>Pseudomonadota</taxon>
        <taxon>Alphaproteobacteria</taxon>
        <taxon>Rhodospirillales</taxon>
        <taxon>Thalassospiraceae</taxon>
        <taxon>Thalassospira</taxon>
    </lineage>
</organism>
<dbReference type="HAMAP" id="MF_01899">
    <property type="entry name" value="RNase_D"/>
    <property type="match status" value="1"/>
</dbReference>
<evidence type="ECO:0000259" key="7">
    <source>
        <dbReference type="PROSITE" id="PS50967"/>
    </source>
</evidence>
<keyword evidence="3 6" id="KW-0540">Nuclease</keyword>
<evidence type="ECO:0000256" key="1">
    <source>
        <dbReference type="ARBA" id="ARBA00022490"/>
    </source>
</evidence>
<evidence type="ECO:0000256" key="2">
    <source>
        <dbReference type="ARBA" id="ARBA00022694"/>
    </source>
</evidence>
<comment type="similarity">
    <text evidence="6">Belongs to the RNase D family.</text>
</comment>